<protein>
    <submittedName>
        <fullName evidence="1">Uncharacterized protein</fullName>
    </submittedName>
</protein>
<accession>A0A5A7Q1J2</accession>
<comment type="caution">
    <text evidence="1">The sequence shown here is derived from an EMBL/GenBank/DDBJ whole genome shotgun (WGS) entry which is preliminary data.</text>
</comment>
<organism evidence="1 2">
    <name type="scientific">Striga asiatica</name>
    <name type="common">Asiatic witchweed</name>
    <name type="synonym">Buchnera asiatica</name>
    <dbReference type="NCBI Taxonomy" id="4170"/>
    <lineage>
        <taxon>Eukaryota</taxon>
        <taxon>Viridiplantae</taxon>
        <taxon>Streptophyta</taxon>
        <taxon>Embryophyta</taxon>
        <taxon>Tracheophyta</taxon>
        <taxon>Spermatophyta</taxon>
        <taxon>Magnoliopsida</taxon>
        <taxon>eudicotyledons</taxon>
        <taxon>Gunneridae</taxon>
        <taxon>Pentapetalae</taxon>
        <taxon>asterids</taxon>
        <taxon>lamiids</taxon>
        <taxon>Lamiales</taxon>
        <taxon>Orobanchaceae</taxon>
        <taxon>Buchnereae</taxon>
        <taxon>Striga</taxon>
    </lineage>
</organism>
<reference evidence="2" key="1">
    <citation type="journal article" date="2019" name="Curr. Biol.">
        <title>Genome Sequence of Striga asiatica Provides Insight into the Evolution of Plant Parasitism.</title>
        <authorList>
            <person name="Yoshida S."/>
            <person name="Kim S."/>
            <person name="Wafula E.K."/>
            <person name="Tanskanen J."/>
            <person name="Kim Y.M."/>
            <person name="Honaas L."/>
            <person name="Yang Z."/>
            <person name="Spallek T."/>
            <person name="Conn C.E."/>
            <person name="Ichihashi Y."/>
            <person name="Cheong K."/>
            <person name="Cui S."/>
            <person name="Der J.P."/>
            <person name="Gundlach H."/>
            <person name="Jiao Y."/>
            <person name="Hori C."/>
            <person name="Ishida J.K."/>
            <person name="Kasahara H."/>
            <person name="Kiba T."/>
            <person name="Kim M.S."/>
            <person name="Koo N."/>
            <person name="Laohavisit A."/>
            <person name="Lee Y.H."/>
            <person name="Lumba S."/>
            <person name="McCourt P."/>
            <person name="Mortimer J.C."/>
            <person name="Mutuku J.M."/>
            <person name="Nomura T."/>
            <person name="Sasaki-Sekimoto Y."/>
            <person name="Seto Y."/>
            <person name="Wang Y."/>
            <person name="Wakatake T."/>
            <person name="Sakakibara H."/>
            <person name="Demura T."/>
            <person name="Yamaguchi S."/>
            <person name="Yoneyama K."/>
            <person name="Manabe R.I."/>
            <person name="Nelson D.C."/>
            <person name="Schulman A.H."/>
            <person name="Timko M.P."/>
            <person name="dePamphilis C.W."/>
            <person name="Choi D."/>
            <person name="Shirasu K."/>
        </authorList>
    </citation>
    <scope>NUCLEOTIDE SEQUENCE [LARGE SCALE GENOMIC DNA]</scope>
    <source>
        <strain evidence="2">cv. UVA1</strain>
    </source>
</reference>
<keyword evidence="2" id="KW-1185">Reference proteome</keyword>
<dbReference type="EMBL" id="BKCP01005572">
    <property type="protein sequence ID" value="GER38980.1"/>
    <property type="molecule type" value="Genomic_DNA"/>
</dbReference>
<evidence type="ECO:0000313" key="2">
    <source>
        <dbReference type="Proteomes" id="UP000325081"/>
    </source>
</evidence>
<evidence type="ECO:0000313" key="1">
    <source>
        <dbReference type="EMBL" id="GER38980.1"/>
    </source>
</evidence>
<dbReference type="Proteomes" id="UP000325081">
    <property type="component" value="Unassembled WGS sequence"/>
</dbReference>
<sequence length="153" mass="17353">MRGGHDHASTKANLTFRSGDARDRLEDEAVVQVLIRVPLLFELSSLALPGKKDSKRRIFEVRLQRLRLSRDLPLHAFLISGQRLTSFLRTPAWKVKGEEEDDEDRREVRVLLLAFLCPSCRGIPLPETDLDKSLSFNRIDPIDGTSATFRSAV</sequence>
<gene>
    <name evidence="1" type="ORF">STAS_15543</name>
</gene>
<proteinExistence type="predicted"/>
<name>A0A5A7Q1J2_STRAF</name>
<dbReference type="AlphaFoldDB" id="A0A5A7Q1J2"/>